<dbReference type="AlphaFoldDB" id="A0A1G4K1Y9"/>
<feature type="region of interest" description="Disordered" evidence="2">
    <location>
        <begin position="628"/>
        <end position="649"/>
    </location>
</feature>
<dbReference type="InterPro" id="IPR026216">
    <property type="entry name" value="HDA3"/>
</dbReference>
<reference evidence="4" key="1">
    <citation type="submission" date="2016-03" db="EMBL/GenBank/DDBJ databases">
        <authorList>
            <person name="Devillers Hugo."/>
        </authorList>
    </citation>
    <scope>NUCLEOTIDE SEQUENCE [LARGE SCALE GENOMIC DNA]</scope>
</reference>
<gene>
    <name evidence="3" type="ORF">LAME_0F19878G</name>
</gene>
<evidence type="ECO:0000313" key="4">
    <source>
        <dbReference type="Proteomes" id="UP000191144"/>
    </source>
</evidence>
<dbReference type="Pfam" id="PF11496">
    <property type="entry name" value="HDA2-3"/>
    <property type="match status" value="1"/>
</dbReference>
<evidence type="ECO:0000256" key="1">
    <source>
        <dbReference type="SAM" id="Coils"/>
    </source>
</evidence>
<dbReference type="PRINTS" id="PR02093">
    <property type="entry name" value="HDA1SUBUNIT3"/>
</dbReference>
<sequence>MDLFKILDTVPEPAIVDARTMGVSGDVSGDYWLPAPMCLYQKELSEQIVSLHYSDILKYYETEDYNTDVVLYSMGTMCLNSQYVATHPYLLIDHCVPKSLITKDIPNHLAETSGKFAVLKDLISLIQDYKTETALVCRSGRTMDLLEALLLGNKVNIKRYSGQCIKIKQKPRKHSCTCHLFPSDELPGNSSVFDIDPAIHFDLLLCLDPSVDISKPHVQQILTQNRPQKGPEQKAPVMRLTTINSIDHCELYHSKFLKPGSREYLVKVTAAVVALRDIVGTLPPDLRPIYSQGLKYMREWLEDPSIPWPLPDIYPIKTYTPMDVEKSLLTEVRYSQVDDVLAQALKNGRKRGRKPNSAFLKDSQTPSYYEVKRLKNDYSTNSLKQDMAQLTGITNAKNGGAANYHLSGGQLTHKLIQAIGEAYSRLRRQTSELNDFHAADKSQALRAKVSQAEYDDIKDKAHVAGKDHAINIQESARLISRVEGVNYEIDRTESQIKQLLGVAREKGPEYENLVDLLHQIAETQEEVEEQRRSADSKATEEKYMTEELIRAEQAITAFEKEEEELLQEIKELEKQIDNGLVEDQVLSRKSHDRIQKLRSQINDEKAILETVEKQMETLTEQLKKIPYSRVRSANPVQSSKHRHHMKHKK</sequence>
<organism evidence="3 4">
    <name type="scientific">Lachancea meyersii CBS 8951</name>
    <dbReference type="NCBI Taxonomy" id="1266667"/>
    <lineage>
        <taxon>Eukaryota</taxon>
        <taxon>Fungi</taxon>
        <taxon>Dikarya</taxon>
        <taxon>Ascomycota</taxon>
        <taxon>Saccharomycotina</taxon>
        <taxon>Saccharomycetes</taxon>
        <taxon>Saccharomycetales</taxon>
        <taxon>Saccharomycetaceae</taxon>
        <taxon>Lachancea</taxon>
    </lineage>
</organism>
<keyword evidence="1" id="KW-0175">Coiled coil</keyword>
<dbReference type="InterPro" id="IPR038609">
    <property type="entry name" value="HDA1_su2/3_sf"/>
</dbReference>
<accession>A0A1G4K1Y9</accession>
<evidence type="ECO:0000313" key="3">
    <source>
        <dbReference type="EMBL" id="SCU97498.1"/>
    </source>
</evidence>
<dbReference type="GO" id="GO:0070823">
    <property type="term" value="C:HDA1 complex"/>
    <property type="evidence" value="ECO:0007669"/>
    <property type="project" value="InterPro"/>
</dbReference>
<dbReference type="InterPro" id="IPR021006">
    <property type="entry name" value="Hda2/3"/>
</dbReference>
<dbReference type="OrthoDB" id="3647690at2759"/>
<name>A0A1G4K1Y9_9SACH</name>
<proteinExistence type="predicted"/>
<dbReference type="EMBL" id="LT598477">
    <property type="protein sequence ID" value="SCU97498.1"/>
    <property type="molecule type" value="Genomic_DNA"/>
</dbReference>
<evidence type="ECO:0000256" key="2">
    <source>
        <dbReference type="SAM" id="MobiDB-lite"/>
    </source>
</evidence>
<dbReference type="Proteomes" id="UP000191144">
    <property type="component" value="Chromosome F"/>
</dbReference>
<dbReference type="Gene3D" id="3.40.50.12360">
    <property type="match status" value="1"/>
</dbReference>
<feature type="coiled-coil region" evidence="1">
    <location>
        <begin position="510"/>
        <end position="621"/>
    </location>
</feature>
<feature type="compositionally biased region" description="Basic residues" evidence="2">
    <location>
        <begin position="639"/>
        <end position="649"/>
    </location>
</feature>
<protein>
    <submittedName>
        <fullName evidence="3">LAME_0F19878g1_1</fullName>
    </submittedName>
</protein>
<keyword evidence="4" id="KW-1185">Reference proteome</keyword>